<keyword evidence="8" id="KW-1185">Reference proteome</keyword>
<dbReference type="PRINTS" id="PR00207">
    <property type="entry name" value="FLAGELLIN"/>
</dbReference>
<dbReference type="InterPro" id="IPR001492">
    <property type="entry name" value="Flagellin"/>
</dbReference>
<dbReference type="Pfam" id="PF00669">
    <property type="entry name" value="Flagellin_N"/>
    <property type="match status" value="1"/>
</dbReference>
<dbReference type="Gene3D" id="1.20.1330.10">
    <property type="entry name" value="f41 fragment of flagellin, N-terminal domain"/>
    <property type="match status" value="2"/>
</dbReference>
<feature type="domain" description="Flagellin N-terminal" evidence="5">
    <location>
        <begin position="1"/>
        <end position="119"/>
    </location>
</feature>
<dbReference type="PANTHER" id="PTHR42792:SF2">
    <property type="entry name" value="FLAGELLIN"/>
    <property type="match status" value="1"/>
</dbReference>
<organism evidence="7 8">
    <name type="scientific">Candidatus Tenderia electrophaga</name>
    <dbReference type="NCBI Taxonomy" id="1748243"/>
    <lineage>
        <taxon>Bacteria</taxon>
        <taxon>Pseudomonadati</taxon>
        <taxon>Pseudomonadota</taxon>
        <taxon>Gammaproteobacteria</taxon>
        <taxon>Candidatus Tenderiales</taxon>
        <taxon>Candidatus Tenderiaceae</taxon>
        <taxon>Candidatus Tenderia</taxon>
    </lineage>
</organism>
<dbReference type="STRING" id="1748243.Tel_05585"/>
<reference evidence="7" key="1">
    <citation type="submission" date="2015-10" db="EMBL/GenBank/DDBJ databases">
        <title>Description of Candidatus Tenderia electrophaga gen. nov, sp. nov., an Uncultivated Electroautotroph from a Biocathode Enrichment.</title>
        <authorList>
            <person name="Eddie B.J."/>
            <person name="Malanoski A.P."/>
            <person name="Wang Z."/>
            <person name="Hall R.J."/>
            <person name="Oh S.D."/>
            <person name="Heiner C."/>
            <person name="Lin B."/>
            <person name="Strycharz-Glaven S.M."/>
        </authorList>
    </citation>
    <scope>NUCLEOTIDE SEQUENCE [LARGE SCALE GENOMIC DNA]</scope>
    <source>
        <strain evidence="7">NRL1</strain>
    </source>
</reference>
<dbReference type="AlphaFoldDB" id="A0A0S2TBW7"/>
<comment type="function">
    <text evidence="4">Flagellin is the subunit protein which polymerizes to form the filaments of bacterial flagella.</text>
</comment>
<comment type="subcellular location">
    <subcellularLocation>
        <location evidence="4">Secreted</location>
    </subcellularLocation>
    <subcellularLocation>
        <location evidence="4">Bacterial flagellum</location>
    </subcellularLocation>
</comment>
<dbReference type="SUPFAM" id="SSF64518">
    <property type="entry name" value="Phase 1 flagellin"/>
    <property type="match status" value="1"/>
</dbReference>
<evidence type="ECO:0000256" key="2">
    <source>
        <dbReference type="ARBA" id="ARBA00022525"/>
    </source>
</evidence>
<dbReference type="Proteomes" id="UP000055136">
    <property type="component" value="Chromosome"/>
</dbReference>
<dbReference type="KEGG" id="tee:Tel_05585"/>
<name>A0A0S2TBW7_9GAMM</name>
<dbReference type="EMBL" id="CP013099">
    <property type="protein sequence ID" value="ALP52661.1"/>
    <property type="molecule type" value="Genomic_DNA"/>
</dbReference>
<gene>
    <name evidence="7" type="ORF">Tel_05585</name>
</gene>
<dbReference type="GO" id="GO:0005576">
    <property type="term" value="C:extracellular region"/>
    <property type="evidence" value="ECO:0007669"/>
    <property type="project" value="UniProtKB-SubCell"/>
</dbReference>
<dbReference type="Pfam" id="PF00700">
    <property type="entry name" value="Flagellin_C"/>
    <property type="match status" value="1"/>
</dbReference>
<evidence type="ECO:0000313" key="7">
    <source>
        <dbReference type="EMBL" id="ALP52661.1"/>
    </source>
</evidence>
<evidence type="ECO:0000259" key="6">
    <source>
        <dbReference type="Pfam" id="PF00700"/>
    </source>
</evidence>
<evidence type="ECO:0000256" key="4">
    <source>
        <dbReference type="RuleBase" id="RU362073"/>
    </source>
</evidence>
<dbReference type="PANTHER" id="PTHR42792">
    <property type="entry name" value="FLAGELLIN"/>
    <property type="match status" value="1"/>
</dbReference>
<keyword evidence="3 4" id="KW-0975">Bacterial flagellum</keyword>
<proteinExistence type="inferred from homology"/>
<keyword evidence="2 4" id="KW-0964">Secreted</keyword>
<dbReference type="InterPro" id="IPR001029">
    <property type="entry name" value="Flagellin_N"/>
</dbReference>
<sequence length="220" mass="22551">MSMNAQRNLNKNALSLATSVERLSSGLRVNSAKDDAAGLAVGMTLESTVRSLTVQIRNQADVISSAQTIDGGLSVATDILQRMNELAVQAQGTNGSSEASKIQVEYSALNAELANITGASQPGGNVSTNAAGAASNVATVLGNVAGARASLGAAMSVAEFTIQRFEAARENNAAARSRIMDADFAMETANLTRGQILQQAGTAMVAQANQIPNNVLSLLG</sequence>
<comment type="similarity">
    <text evidence="1 4">Belongs to the bacterial flagellin family.</text>
</comment>
<dbReference type="GO" id="GO:0009288">
    <property type="term" value="C:bacterial-type flagellum"/>
    <property type="evidence" value="ECO:0007669"/>
    <property type="project" value="UniProtKB-SubCell"/>
</dbReference>
<protein>
    <recommendedName>
        <fullName evidence="4">Flagellin</fullName>
    </recommendedName>
</protein>
<evidence type="ECO:0000256" key="1">
    <source>
        <dbReference type="ARBA" id="ARBA00005709"/>
    </source>
</evidence>
<evidence type="ECO:0000259" key="5">
    <source>
        <dbReference type="Pfam" id="PF00669"/>
    </source>
</evidence>
<feature type="domain" description="Flagellin C-terminal" evidence="6">
    <location>
        <begin position="137"/>
        <end position="219"/>
    </location>
</feature>
<evidence type="ECO:0000256" key="3">
    <source>
        <dbReference type="ARBA" id="ARBA00023143"/>
    </source>
</evidence>
<dbReference type="GO" id="GO:0005198">
    <property type="term" value="F:structural molecule activity"/>
    <property type="evidence" value="ECO:0007669"/>
    <property type="project" value="UniProtKB-UniRule"/>
</dbReference>
<dbReference type="InterPro" id="IPR046358">
    <property type="entry name" value="Flagellin_C"/>
</dbReference>
<evidence type="ECO:0000313" key="8">
    <source>
        <dbReference type="Proteomes" id="UP000055136"/>
    </source>
</evidence>
<accession>A0A0S2TBW7</accession>